<evidence type="ECO:0000313" key="1">
    <source>
        <dbReference type="EMBL" id="ERM98467.1"/>
    </source>
</evidence>
<gene>
    <name evidence="1" type="ORF">AMTR_s00072p00158990</name>
</gene>
<reference evidence="2" key="1">
    <citation type="journal article" date="2013" name="Science">
        <title>The Amborella genome and the evolution of flowering plants.</title>
        <authorList>
            <consortium name="Amborella Genome Project"/>
        </authorList>
    </citation>
    <scope>NUCLEOTIDE SEQUENCE [LARGE SCALE GENOMIC DNA]</scope>
</reference>
<dbReference type="EMBL" id="KI395332">
    <property type="protein sequence ID" value="ERM98467.1"/>
    <property type="molecule type" value="Genomic_DNA"/>
</dbReference>
<dbReference type="Proteomes" id="UP000017836">
    <property type="component" value="Unassembled WGS sequence"/>
</dbReference>
<dbReference type="AlphaFoldDB" id="W1NRG8"/>
<evidence type="ECO:0000313" key="2">
    <source>
        <dbReference type="Proteomes" id="UP000017836"/>
    </source>
</evidence>
<dbReference type="Gramene" id="ERM98467">
    <property type="protein sequence ID" value="ERM98467"/>
    <property type="gene ID" value="AMTR_s00072p00158990"/>
</dbReference>
<dbReference type="HOGENOM" id="CLU_2815824_0_0_1"/>
<protein>
    <submittedName>
        <fullName evidence="1">Uncharacterized protein</fullName>
    </submittedName>
</protein>
<proteinExistence type="predicted"/>
<organism evidence="1 2">
    <name type="scientific">Amborella trichopoda</name>
    <dbReference type="NCBI Taxonomy" id="13333"/>
    <lineage>
        <taxon>Eukaryota</taxon>
        <taxon>Viridiplantae</taxon>
        <taxon>Streptophyta</taxon>
        <taxon>Embryophyta</taxon>
        <taxon>Tracheophyta</taxon>
        <taxon>Spermatophyta</taxon>
        <taxon>Magnoliopsida</taxon>
        <taxon>Amborellales</taxon>
        <taxon>Amborellaceae</taxon>
        <taxon>Amborella</taxon>
    </lineage>
</organism>
<name>W1NRG8_AMBTC</name>
<accession>W1NRG8</accession>
<keyword evidence="2" id="KW-1185">Reference proteome</keyword>
<sequence>MNSDTLPLSVTYETLSKVEKLVKRSEFVREKSRLLALTVDLEGARPPLPPFVLVVAIGVGDRRWGCC</sequence>